<proteinExistence type="predicted"/>
<dbReference type="Proteomes" id="UP000278807">
    <property type="component" value="Unassembled WGS sequence"/>
</dbReference>
<gene>
    <name evidence="1" type="ORF">HNAJ_LOCUS7600</name>
</gene>
<keyword evidence="2" id="KW-1185">Reference proteome</keyword>
<name>A0A3P7S353_RODNA</name>
<organism evidence="1 2">
    <name type="scientific">Rodentolepis nana</name>
    <name type="common">Dwarf tapeworm</name>
    <name type="synonym">Hymenolepis nana</name>
    <dbReference type="NCBI Taxonomy" id="102285"/>
    <lineage>
        <taxon>Eukaryota</taxon>
        <taxon>Metazoa</taxon>
        <taxon>Spiralia</taxon>
        <taxon>Lophotrochozoa</taxon>
        <taxon>Platyhelminthes</taxon>
        <taxon>Cestoda</taxon>
        <taxon>Eucestoda</taxon>
        <taxon>Cyclophyllidea</taxon>
        <taxon>Hymenolepididae</taxon>
        <taxon>Rodentolepis</taxon>
    </lineage>
</organism>
<reference evidence="1 2" key="1">
    <citation type="submission" date="2018-11" db="EMBL/GenBank/DDBJ databases">
        <authorList>
            <consortium name="Pathogen Informatics"/>
        </authorList>
    </citation>
    <scope>NUCLEOTIDE SEQUENCE [LARGE SCALE GENOMIC DNA]</scope>
</reference>
<protein>
    <submittedName>
        <fullName evidence="1">Uncharacterized protein</fullName>
    </submittedName>
</protein>
<sequence>MAFRHIRAGHRIRWVFSISELDIESGGSSPFPHVGYKEGMWVVCILPICEEVLPNNRVRRRQSGMLRVPLSTVSPLFELLATASIPGQSVISESANCSILSQSAISESATVHYFSLVRALSSLHLEVLNSLPVGYVGE</sequence>
<accession>A0A3P7S353</accession>
<dbReference type="EMBL" id="UZAE01012085">
    <property type="protein sequence ID" value="VDO03460.1"/>
    <property type="molecule type" value="Genomic_DNA"/>
</dbReference>
<evidence type="ECO:0000313" key="2">
    <source>
        <dbReference type="Proteomes" id="UP000278807"/>
    </source>
</evidence>
<dbReference type="OrthoDB" id="382863at2759"/>
<evidence type="ECO:0000313" key="1">
    <source>
        <dbReference type="EMBL" id="VDO03460.1"/>
    </source>
</evidence>
<dbReference type="AlphaFoldDB" id="A0A3P7S353"/>